<gene>
    <name evidence="1" type="ORF">GALLR39Z86_21800</name>
</gene>
<dbReference type="RefSeq" id="WP_270114400.1">
    <property type="nucleotide sequence ID" value="NZ_BAAAOL010000006.1"/>
</dbReference>
<evidence type="ECO:0000313" key="1">
    <source>
        <dbReference type="EMBL" id="GLI42330.1"/>
    </source>
</evidence>
<sequence length="86" mass="10143">MENLRFYLKLNEHYSRDDPKAIMRRFSEGGRSFAQAYRFNGQGWTATDFFDKHRLGHNDDDFIEVSQEEAEDAIAAKLRRIAEREG</sequence>
<proteinExistence type="predicted"/>
<evidence type="ECO:0000313" key="2">
    <source>
        <dbReference type="Proteomes" id="UP001144313"/>
    </source>
</evidence>
<accession>A0A9W6LGL9</accession>
<dbReference type="AlphaFoldDB" id="A0A9W6LGL9"/>
<organism evidence="1 2">
    <name type="scientific">Glycomyces algeriensis</name>
    <dbReference type="NCBI Taxonomy" id="256037"/>
    <lineage>
        <taxon>Bacteria</taxon>
        <taxon>Bacillati</taxon>
        <taxon>Actinomycetota</taxon>
        <taxon>Actinomycetes</taxon>
        <taxon>Glycomycetales</taxon>
        <taxon>Glycomycetaceae</taxon>
        <taxon>Glycomyces</taxon>
    </lineage>
</organism>
<dbReference type="EMBL" id="BSDT01000001">
    <property type="protein sequence ID" value="GLI42330.1"/>
    <property type="molecule type" value="Genomic_DNA"/>
</dbReference>
<name>A0A9W6LGL9_9ACTN</name>
<reference evidence="1" key="1">
    <citation type="submission" date="2022-12" db="EMBL/GenBank/DDBJ databases">
        <title>Reference genome sequencing for broad-spectrum identification of bacterial and archaeal isolates by mass spectrometry.</title>
        <authorList>
            <person name="Sekiguchi Y."/>
            <person name="Tourlousse D.M."/>
        </authorList>
    </citation>
    <scope>NUCLEOTIDE SEQUENCE</scope>
    <source>
        <strain evidence="1">LLR39Z86</strain>
    </source>
</reference>
<keyword evidence="2" id="KW-1185">Reference proteome</keyword>
<protein>
    <submittedName>
        <fullName evidence="1">Uncharacterized protein</fullName>
    </submittedName>
</protein>
<comment type="caution">
    <text evidence="1">The sequence shown here is derived from an EMBL/GenBank/DDBJ whole genome shotgun (WGS) entry which is preliminary data.</text>
</comment>
<dbReference type="Proteomes" id="UP001144313">
    <property type="component" value="Unassembled WGS sequence"/>
</dbReference>